<dbReference type="STRING" id="1797693.A3F99_01825"/>
<keyword evidence="4" id="KW-0233">DNA recombination</keyword>
<name>A0A1G1Z9B9_9BACT</name>
<evidence type="ECO:0000256" key="1">
    <source>
        <dbReference type="ARBA" id="ARBA00003416"/>
    </source>
</evidence>
<evidence type="ECO:0000313" key="5">
    <source>
        <dbReference type="EMBL" id="OGY61245.1"/>
    </source>
</evidence>
<evidence type="ECO:0000256" key="3">
    <source>
        <dbReference type="ARBA" id="ARBA00023054"/>
    </source>
</evidence>
<comment type="similarity">
    <text evidence="2">Belongs to the RmuC family.</text>
</comment>
<dbReference type="AlphaFoldDB" id="A0A1G1Z9B9"/>
<reference evidence="5 6" key="1">
    <citation type="journal article" date="2016" name="Nat. Commun.">
        <title>Thousands of microbial genomes shed light on interconnected biogeochemical processes in an aquifer system.</title>
        <authorList>
            <person name="Anantharaman K."/>
            <person name="Brown C.T."/>
            <person name="Hug L.A."/>
            <person name="Sharon I."/>
            <person name="Castelle C.J."/>
            <person name="Probst A.J."/>
            <person name="Thomas B.C."/>
            <person name="Singh A."/>
            <person name="Wilkins M.J."/>
            <person name="Karaoz U."/>
            <person name="Brodie E.L."/>
            <person name="Williams K.H."/>
            <person name="Hubbard S.S."/>
            <person name="Banfield J.F."/>
        </authorList>
    </citation>
    <scope>NUCLEOTIDE SEQUENCE [LARGE SCALE GENOMIC DNA]</scope>
</reference>
<dbReference type="InterPro" id="IPR003798">
    <property type="entry name" value="DNA_recombination_RmuC"/>
</dbReference>
<dbReference type="Proteomes" id="UP000176571">
    <property type="component" value="Unassembled WGS sequence"/>
</dbReference>
<dbReference type="PANTHER" id="PTHR30563">
    <property type="entry name" value="DNA RECOMBINATION PROTEIN RMUC"/>
    <property type="match status" value="1"/>
</dbReference>
<sequence length="330" mass="37710">MDSILLLLVLGALVVLIFLVLRKDTGAKGDTSIFLQEMNSMRQTLDSRLGQSGDYIVKVKEQLVHIDETNKQVMAFAEDLKKLQNTLTNPKHRGIFGEYYLETLLKNAFQPNDYKMQYKFQDGETVDAALFVGDKVVPIDSKFSLENYNRLVDEKDVVVRAELEAQFIRDLKGRIEETSKYIRPSENTTEFAFMFIPAEGIYYDLLDNKVGALKVNTRNLIDYAINEKHVHVVSPVTFYVTLQSMLEGMRAYRIQESTKEILKNVGALSRHLKAYEDYHNKLGLSVRILVSSYRKTSGEFRKIDKDILKVSGKSVGLEPLALEDTETDEE</sequence>
<evidence type="ECO:0008006" key="7">
    <source>
        <dbReference type="Google" id="ProtNLM"/>
    </source>
</evidence>
<evidence type="ECO:0000256" key="2">
    <source>
        <dbReference type="ARBA" id="ARBA00009840"/>
    </source>
</evidence>
<comment type="function">
    <text evidence="1">Involved in DNA recombination.</text>
</comment>
<organism evidence="5 6">
    <name type="scientific">Candidatus Colwellbacteria bacterium RIFCSPLOWO2_12_FULL_43_11</name>
    <dbReference type="NCBI Taxonomy" id="1797693"/>
    <lineage>
        <taxon>Bacteria</taxon>
        <taxon>Candidatus Colwelliibacteriota</taxon>
    </lineage>
</organism>
<keyword evidence="3" id="KW-0175">Coiled coil</keyword>
<gene>
    <name evidence="5" type="ORF">A3F99_01825</name>
</gene>
<evidence type="ECO:0000313" key="6">
    <source>
        <dbReference type="Proteomes" id="UP000176571"/>
    </source>
</evidence>
<proteinExistence type="inferred from homology"/>
<comment type="caution">
    <text evidence="5">The sequence shown here is derived from an EMBL/GenBank/DDBJ whole genome shotgun (WGS) entry which is preliminary data.</text>
</comment>
<evidence type="ECO:0000256" key="4">
    <source>
        <dbReference type="ARBA" id="ARBA00023172"/>
    </source>
</evidence>
<dbReference type="PANTHER" id="PTHR30563:SF0">
    <property type="entry name" value="DNA RECOMBINATION PROTEIN RMUC"/>
    <property type="match status" value="1"/>
</dbReference>
<accession>A0A1G1Z9B9</accession>
<dbReference type="GO" id="GO:0006310">
    <property type="term" value="P:DNA recombination"/>
    <property type="evidence" value="ECO:0007669"/>
    <property type="project" value="UniProtKB-KW"/>
</dbReference>
<protein>
    <recommendedName>
        <fullName evidence="7">DNA recombination protein RmuC</fullName>
    </recommendedName>
</protein>
<dbReference type="Pfam" id="PF02646">
    <property type="entry name" value="RmuC"/>
    <property type="match status" value="1"/>
</dbReference>
<dbReference type="EMBL" id="MHJB01000014">
    <property type="protein sequence ID" value="OGY61245.1"/>
    <property type="molecule type" value="Genomic_DNA"/>
</dbReference>